<evidence type="ECO:0000313" key="5">
    <source>
        <dbReference type="Proteomes" id="UP001586593"/>
    </source>
</evidence>
<sequence length="172" mass="18585">MFKMASLLPLLQDLLPMIMPSSVHIARARDIVESPADEPRGVRVVQREAIVGRTDKMCATVTVVKPQSSTTVHHHGEQDAIIYVASGSGFLLTSPDDDASAPKRHALARGDFAFVPPWTEHQAVNEAQDEDLVWVVVRSGPQPVEVALTDWGGAQAKEGQQGGPSEEKQSSL</sequence>
<organism evidence="4 5">
    <name type="scientific">Phialemonium thermophilum</name>
    <dbReference type="NCBI Taxonomy" id="223376"/>
    <lineage>
        <taxon>Eukaryota</taxon>
        <taxon>Fungi</taxon>
        <taxon>Dikarya</taxon>
        <taxon>Ascomycota</taxon>
        <taxon>Pezizomycotina</taxon>
        <taxon>Sordariomycetes</taxon>
        <taxon>Sordariomycetidae</taxon>
        <taxon>Cephalothecales</taxon>
        <taxon>Cephalothecaceae</taxon>
        <taxon>Phialemonium</taxon>
    </lineage>
</organism>
<dbReference type="InterPro" id="IPR013096">
    <property type="entry name" value="Cupin_2"/>
</dbReference>
<protein>
    <recommendedName>
        <fullName evidence="3">Cupin type-2 domain-containing protein</fullName>
    </recommendedName>
</protein>
<feature type="domain" description="Cupin type-2" evidence="3">
    <location>
        <begin position="62"/>
        <end position="137"/>
    </location>
</feature>
<evidence type="ECO:0000256" key="2">
    <source>
        <dbReference type="SAM" id="MobiDB-lite"/>
    </source>
</evidence>
<feature type="region of interest" description="Disordered" evidence="2">
    <location>
        <begin position="151"/>
        <end position="172"/>
    </location>
</feature>
<name>A0ABR3W4H0_9PEZI</name>
<dbReference type="Gene3D" id="2.60.120.10">
    <property type="entry name" value="Jelly Rolls"/>
    <property type="match status" value="1"/>
</dbReference>
<dbReference type="InterPro" id="IPR014710">
    <property type="entry name" value="RmlC-like_jellyroll"/>
</dbReference>
<evidence type="ECO:0000256" key="1">
    <source>
        <dbReference type="ARBA" id="ARBA00022723"/>
    </source>
</evidence>
<dbReference type="Pfam" id="PF07883">
    <property type="entry name" value="Cupin_2"/>
    <property type="match status" value="1"/>
</dbReference>
<comment type="caution">
    <text evidence="4">The sequence shown here is derived from an EMBL/GenBank/DDBJ whole genome shotgun (WGS) entry which is preliminary data.</text>
</comment>
<dbReference type="InterPro" id="IPR011051">
    <property type="entry name" value="RmlC_Cupin_sf"/>
</dbReference>
<dbReference type="PANTHER" id="PTHR35848:SF6">
    <property type="entry name" value="CUPIN TYPE-2 DOMAIN-CONTAINING PROTEIN"/>
    <property type="match status" value="1"/>
</dbReference>
<evidence type="ECO:0000259" key="3">
    <source>
        <dbReference type="Pfam" id="PF07883"/>
    </source>
</evidence>
<dbReference type="InterPro" id="IPR051610">
    <property type="entry name" value="GPI/OXD"/>
</dbReference>
<dbReference type="Proteomes" id="UP001586593">
    <property type="component" value="Unassembled WGS sequence"/>
</dbReference>
<reference evidence="4 5" key="1">
    <citation type="journal article" date="2024" name="Commun. Biol.">
        <title>Comparative genomic analysis of thermophilic fungi reveals convergent evolutionary adaptations and gene losses.</title>
        <authorList>
            <person name="Steindorff A.S."/>
            <person name="Aguilar-Pontes M.V."/>
            <person name="Robinson A.J."/>
            <person name="Andreopoulos B."/>
            <person name="LaButti K."/>
            <person name="Kuo A."/>
            <person name="Mondo S."/>
            <person name="Riley R."/>
            <person name="Otillar R."/>
            <person name="Haridas S."/>
            <person name="Lipzen A."/>
            <person name="Grimwood J."/>
            <person name="Schmutz J."/>
            <person name="Clum A."/>
            <person name="Reid I.D."/>
            <person name="Moisan M.C."/>
            <person name="Butler G."/>
            <person name="Nguyen T.T.M."/>
            <person name="Dewar K."/>
            <person name="Conant G."/>
            <person name="Drula E."/>
            <person name="Henrissat B."/>
            <person name="Hansel C."/>
            <person name="Singer S."/>
            <person name="Hutchinson M.I."/>
            <person name="de Vries R.P."/>
            <person name="Natvig D.O."/>
            <person name="Powell A.J."/>
            <person name="Tsang A."/>
            <person name="Grigoriev I.V."/>
        </authorList>
    </citation>
    <scope>NUCLEOTIDE SEQUENCE [LARGE SCALE GENOMIC DNA]</scope>
    <source>
        <strain evidence="4 5">ATCC 24622</strain>
    </source>
</reference>
<proteinExistence type="predicted"/>
<gene>
    <name evidence="4" type="ORF">VTK73DRAFT_9122</name>
</gene>
<keyword evidence="5" id="KW-1185">Reference proteome</keyword>
<accession>A0ABR3W4H0</accession>
<evidence type="ECO:0000313" key="4">
    <source>
        <dbReference type="EMBL" id="KAL1852868.1"/>
    </source>
</evidence>
<keyword evidence="1" id="KW-0479">Metal-binding</keyword>
<dbReference type="PANTHER" id="PTHR35848">
    <property type="entry name" value="OXALATE-BINDING PROTEIN"/>
    <property type="match status" value="1"/>
</dbReference>
<dbReference type="EMBL" id="JAZHXJ010000724">
    <property type="protein sequence ID" value="KAL1852868.1"/>
    <property type="molecule type" value="Genomic_DNA"/>
</dbReference>
<dbReference type="SUPFAM" id="SSF51182">
    <property type="entry name" value="RmlC-like cupins"/>
    <property type="match status" value="1"/>
</dbReference>